<dbReference type="Proteomes" id="UP000255230">
    <property type="component" value="Unassembled WGS sequence"/>
</dbReference>
<dbReference type="EMBL" id="UGPY01000003">
    <property type="protein sequence ID" value="STZ04876.1"/>
    <property type="molecule type" value="Genomic_DNA"/>
</dbReference>
<dbReference type="AlphaFoldDB" id="A0A378QVE3"/>
<name>A0A378QVE3_FAUOS</name>
<gene>
    <name evidence="1" type="ORF">NCTC10465_02331</name>
</gene>
<organism evidence="1 2">
    <name type="scientific">Faucicola osloensis</name>
    <name type="common">Moraxella osloensis</name>
    <dbReference type="NCBI Taxonomy" id="34062"/>
    <lineage>
        <taxon>Bacteria</taxon>
        <taxon>Pseudomonadati</taxon>
        <taxon>Pseudomonadota</taxon>
        <taxon>Gammaproteobacteria</taxon>
        <taxon>Moraxellales</taxon>
        <taxon>Moraxellaceae</taxon>
        <taxon>Faucicola</taxon>
    </lineage>
</organism>
<reference evidence="1 2" key="1">
    <citation type="submission" date="2018-06" db="EMBL/GenBank/DDBJ databases">
        <authorList>
            <consortium name="Pathogen Informatics"/>
            <person name="Doyle S."/>
        </authorList>
    </citation>
    <scope>NUCLEOTIDE SEQUENCE [LARGE SCALE GENOMIC DNA]</scope>
    <source>
        <strain evidence="1 2">NCTC10465</strain>
    </source>
</reference>
<keyword evidence="2" id="KW-1185">Reference proteome</keyword>
<dbReference type="InterPro" id="IPR025528">
    <property type="entry name" value="BrnA_antitoxin"/>
</dbReference>
<dbReference type="GeneID" id="35779470"/>
<dbReference type="KEGG" id="mos:AXE82_11340"/>
<dbReference type="Pfam" id="PF14384">
    <property type="entry name" value="BrnA_antitoxin"/>
    <property type="match status" value="1"/>
</dbReference>
<sequence>MSKIVTRSIDLTNPPKLSKEAKARLAKLNEADIDYYDIPPLTDEFWANAVSNPLYKPTKQIATVRIDSDVLLWLKSPGKGYQTRMNAILRQAMLTELTELAETH</sequence>
<dbReference type="RefSeq" id="WP_062335126.1">
    <property type="nucleotide sequence ID" value="NZ_CP014236.1"/>
</dbReference>
<accession>A0A378QVE3</accession>
<evidence type="ECO:0000313" key="2">
    <source>
        <dbReference type="Proteomes" id="UP000255230"/>
    </source>
</evidence>
<evidence type="ECO:0000313" key="1">
    <source>
        <dbReference type="EMBL" id="STZ04876.1"/>
    </source>
</evidence>
<protein>
    <submittedName>
        <fullName evidence="1">Uncharacterized protein conserved in bacteria</fullName>
    </submittedName>
</protein>
<proteinExistence type="predicted"/>